<protein>
    <submittedName>
        <fullName evidence="1">Uncharacterized protein</fullName>
    </submittedName>
</protein>
<evidence type="ECO:0000313" key="1">
    <source>
        <dbReference type="EMBL" id="POI24346.1"/>
    </source>
</evidence>
<comment type="caution">
    <text evidence="1">The sequence shown here is derived from an EMBL/GenBank/DDBJ whole genome shotgun (WGS) entry which is preliminary data.</text>
</comment>
<dbReference type="EMBL" id="PPHD01041985">
    <property type="protein sequence ID" value="POI24346.1"/>
    <property type="molecule type" value="Genomic_DNA"/>
</dbReference>
<gene>
    <name evidence="1" type="ORF">CIB84_011903</name>
</gene>
<reference evidence="1 2" key="1">
    <citation type="submission" date="2018-01" db="EMBL/GenBank/DDBJ databases">
        <title>Comparison of the Chinese Bamboo Partridge and Red Junglefowl genome sequences highlights the importance of demography in genome evolution.</title>
        <authorList>
            <person name="Tiley G.P."/>
            <person name="Kimball R.T."/>
            <person name="Braun E.L."/>
            <person name="Burleigh J.G."/>
        </authorList>
    </citation>
    <scope>NUCLEOTIDE SEQUENCE [LARGE SCALE GENOMIC DNA]</scope>
    <source>
        <strain evidence="1">RTK389</strain>
        <tissue evidence="1">Blood</tissue>
    </source>
</reference>
<dbReference type="Proteomes" id="UP000237246">
    <property type="component" value="Unassembled WGS sequence"/>
</dbReference>
<dbReference type="AlphaFoldDB" id="A0A2P4SJQ5"/>
<organism evidence="1 2">
    <name type="scientific">Bambusicola thoracicus</name>
    <name type="common">Chinese bamboo-partridge</name>
    <name type="synonym">Perdix thoracica</name>
    <dbReference type="NCBI Taxonomy" id="9083"/>
    <lineage>
        <taxon>Eukaryota</taxon>
        <taxon>Metazoa</taxon>
        <taxon>Chordata</taxon>
        <taxon>Craniata</taxon>
        <taxon>Vertebrata</taxon>
        <taxon>Euteleostomi</taxon>
        <taxon>Archelosauria</taxon>
        <taxon>Archosauria</taxon>
        <taxon>Dinosauria</taxon>
        <taxon>Saurischia</taxon>
        <taxon>Theropoda</taxon>
        <taxon>Coelurosauria</taxon>
        <taxon>Aves</taxon>
        <taxon>Neognathae</taxon>
        <taxon>Galloanserae</taxon>
        <taxon>Galliformes</taxon>
        <taxon>Phasianidae</taxon>
        <taxon>Perdicinae</taxon>
        <taxon>Bambusicola</taxon>
    </lineage>
</organism>
<keyword evidence="2" id="KW-1185">Reference proteome</keyword>
<sequence length="60" mass="6299">MPCRLQSACCPPRSCCPPWDEAAIQEVPTGLEHYSTGRNPVLGDMGCGEGRPAPPCVGEA</sequence>
<dbReference type="OrthoDB" id="9225563at2759"/>
<name>A0A2P4SJQ5_BAMTH</name>
<evidence type="ECO:0000313" key="2">
    <source>
        <dbReference type="Proteomes" id="UP000237246"/>
    </source>
</evidence>
<accession>A0A2P4SJQ5</accession>
<proteinExistence type="predicted"/>